<dbReference type="EMBL" id="QAOT01000001">
    <property type="protein sequence ID" value="PTR20966.1"/>
    <property type="molecule type" value="Genomic_DNA"/>
</dbReference>
<proteinExistence type="predicted"/>
<dbReference type="Pfam" id="PF06262">
    <property type="entry name" value="Zincin_1"/>
    <property type="match status" value="1"/>
</dbReference>
<gene>
    <name evidence="2" type="ORF">C8J28_101287</name>
</gene>
<dbReference type="AlphaFoldDB" id="A0A2T5KF08"/>
<dbReference type="InterPro" id="IPR010428">
    <property type="entry name" value="Zincin_1"/>
</dbReference>
<organism evidence="2 3">
    <name type="scientific">Cereibacter azotoformans</name>
    <dbReference type="NCBI Taxonomy" id="43057"/>
    <lineage>
        <taxon>Bacteria</taxon>
        <taxon>Pseudomonadati</taxon>
        <taxon>Pseudomonadota</taxon>
        <taxon>Alphaproteobacteria</taxon>
        <taxon>Rhodobacterales</taxon>
        <taxon>Paracoccaceae</taxon>
        <taxon>Cereibacter</taxon>
    </lineage>
</organism>
<sequence>MCRVPAPRLPAVHPPPYHGRMTHDPAQATAPDLDLLERLAREAVEGLPDAWRGAASAVLLRVADLPPDEILDEMEIDDPYELTGLYEGIPLTEKSVMDQPMQPDAIWLFRRPILDEWVERGDVTLRELVTHVMVHELAHHFGWSDDDIAAIDPWWE</sequence>
<dbReference type="Proteomes" id="UP000244060">
    <property type="component" value="Unassembled WGS sequence"/>
</dbReference>
<dbReference type="InterPro" id="IPR038555">
    <property type="entry name" value="Zincin_1_sf"/>
</dbReference>
<comment type="caution">
    <text evidence="2">The sequence shown here is derived from an EMBL/GenBank/DDBJ whole genome shotgun (WGS) entry which is preliminary data.</text>
</comment>
<keyword evidence="3" id="KW-1185">Reference proteome</keyword>
<dbReference type="SUPFAM" id="SSF55486">
    <property type="entry name" value="Metalloproteases ('zincins'), catalytic domain"/>
    <property type="match status" value="1"/>
</dbReference>
<reference evidence="2 3" key="1">
    <citation type="submission" date="2018-04" db="EMBL/GenBank/DDBJ databases">
        <title>Genomic Encyclopedia of Type Strains, Phase III (KMG-III): the genomes of soil and plant-associated and newly described type strains.</title>
        <authorList>
            <person name="Whitman W."/>
        </authorList>
    </citation>
    <scope>NUCLEOTIDE SEQUENCE [LARGE SCALE GENOMIC DNA]</scope>
    <source>
        <strain evidence="2 3">KA25</strain>
    </source>
</reference>
<evidence type="ECO:0000313" key="2">
    <source>
        <dbReference type="EMBL" id="PTR20966.1"/>
    </source>
</evidence>
<feature type="region of interest" description="Disordered" evidence="1">
    <location>
        <begin position="1"/>
        <end position="24"/>
    </location>
</feature>
<evidence type="ECO:0000256" key="1">
    <source>
        <dbReference type="SAM" id="MobiDB-lite"/>
    </source>
</evidence>
<feature type="compositionally biased region" description="Low complexity" evidence="1">
    <location>
        <begin position="1"/>
        <end position="11"/>
    </location>
</feature>
<keyword evidence="2" id="KW-0378">Hydrolase</keyword>
<dbReference type="CDD" id="cd12952">
    <property type="entry name" value="MMP_ACEL2062"/>
    <property type="match status" value="1"/>
</dbReference>
<evidence type="ECO:0000313" key="3">
    <source>
        <dbReference type="Proteomes" id="UP000244060"/>
    </source>
</evidence>
<protein>
    <submittedName>
        <fullName evidence="2">Putative Zn-dependent protease with MMP-like domain</fullName>
    </submittedName>
</protein>
<accession>A0A2T5KF08</accession>
<dbReference type="Gene3D" id="3.30.2010.20">
    <property type="match status" value="1"/>
</dbReference>
<dbReference type="GO" id="GO:0008233">
    <property type="term" value="F:peptidase activity"/>
    <property type="evidence" value="ECO:0007669"/>
    <property type="project" value="UniProtKB-KW"/>
</dbReference>
<keyword evidence="2" id="KW-0645">Protease</keyword>
<dbReference type="GO" id="GO:0006508">
    <property type="term" value="P:proteolysis"/>
    <property type="evidence" value="ECO:0007669"/>
    <property type="project" value="UniProtKB-KW"/>
</dbReference>
<name>A0A2T5KF08_9RHOB</name>